<reference evidence="2 3" key="1">
    <citation type="submission" date="2019-03" db="EMBL/GenBank/DDBJ databases">
        <title>Dyadobacter AR-3-6 sp. nov., isolated from arctic soil.</title>
        <authorList>
            <person name="Chaudhary D.K."/>
        </authorList>
    </citation>
    <scope>NUCLEOTIDE SEQUENCE [LARGE SCALE GENOMIC DNA]</scope>
    <source>
        <strain evidence="2 3">AR-3-6</strain>
    </source>
</reference>
<dbReference type="Gene3D" id="3.30.460.10">
    <property type="entry name" value="Beta Polymerase, domain 2"/>
    <property type="match status" value="1"/>
</dbReference>
<dbReference type="AlphaFoldDB" id="A0A4R5DKG2"/>
<accession>A0A4R5DKG2</accession>
<evidence type="ECO:0000259" key="1">
    <source>
        <dbReference type="Pfam" id="PF18765"/>
    </source>
</evidence>
<dbReference type="OrthoDB" id="9803106at2"/>
<protein>
    <submittedName>
        <fullName evidence="2">Nucleotidyltransferase domain-containing protein</fullName>
    </submittedName>
</protein>
<keyword evidence="2" id="KW-0808">Transferase</keyword>
<dbReference type="SUPFAM" id="SSF81301">
    <property type="entry name" value="Nucleotidyltransferase"/>
    <property type="match status" value="1"/>
</dbReference>
<dbReference type="Proteomes" id="UP000294850">
    <property type="component" value="Unassembled WGS sequence"/>
</dbReference>
<dbReference type="EMBL" id="SMFL01000009">
    <property type="protein sequence ID" value="TDE12500.1"/>
    <property type="molecule type" value="Genomic_DNA"/>
</dbReference>
<name>A0A4R5DKG2_9BACT</name>
<dbReference type="CDD" id="cd05403">
    <property type="entry name" value="NT_KNTase_like"/>
    <property type="match status" value="1"/>
</dbReference>
<sequence>MIFGLKEAVVESIQSVFASFPQIEKAVLYGSRAKENYRNGSDIDLTLFGNDLNLSVINKIELKIDDLLLPYTFDISIFHQISNPDLIEHINQAGKIFYEKSLNGAE</sequence>
<evidence type="ECO:0000313" key="3">
    <source>
        <dbReference type="Proteomes" id="UP000294850"/>
    </source>
</evidence>
<dbReference type="GO" id="GO:0016740">
    <property type="term" value="F:transferase activity"/>
    <property type="evidence" value="ECO:0007669"/>
    <property type="project" value="UniProtKB-KW"/>
</dbReference>
<proteinExistence type="predicted"/>
<dbReference type="InterPro" id="IPR041633">
    <property type="entry name" value="Polbeta"/>
</dbReference>
<keyword evidence="3" id="KW-1185">Reference proteome</keyword>
<dbReference type="Pfam" id="PF18765">
    <property type="entry name" value="Polbeta"/>
    <property type="match status" value="1"/>
</dbReference>
<organism evidence="2 3">
    <name type="scientific">Dyadobacter psychrotolerans</name>
    <dbReference type="NCBI Taxonomy" id="2541721"/>
    <lineage>
        <taxon>Bacteria</taxon>
        <taxon>Pseudomonadati</taxon>
        <taxon>Bacteroidota</taxon>
        <taxon>Cytophagia</taxon>
        <taxon>Cytophagales</taxon>
        <taxon>Spirosomataceae</taxon>
        <taxon>Dyadobacter</taxon>
    </lineage>
</organism>
<comment type="caution">
    <text evidence="2">The sequence shown here is derived from an EMBL/GenBank/DDBJ whole genome shotgun (WGS) entry which is preliminary data.</text>
</comment>
<evidence type="ECO:0000313" key="2">
    <source>
        <dbReference type="EMBL" id="TDE12500.1"/>
    </source>
</evidence>
<feature type="domain" description="Polymerase beta nucleotidyltransferase" evidence="1">
    <location>
        <begin position="11"/>
        <end position="101"/>
    </location>
</feature>
<dbReference type="InterPro" id="IPR043519">
    <property type="entry name" value="NT_sf"/>
</dbReference>
<dbReference type="RefSeq" id="WP_131960567.1">
    <property type="nucleotide sequence ID" value="NZ_SMFL01000009.1"/>
</dbReference>
<gene>
    <name evidence="2" type="ORF">E0F88_22680</name>
</gene>